<keyword evidence="1" id="KW-0805">Transcription regulation</keyword>
<dbReference type="PANTHER" id="PTHR33154">
    <property type="entry name" value="TRANSCRIPTIONAL REGULATOR, ARSR FAMILY"/>
    <property type="match status" value="1"/>
</dbReference>
<dbReference type="AlphaFoldDB" id="A0A919QF18"/>
<dbReference type="PRINTS" id="PR00778">
    <property type="entry name" value="HTHARSR"/>
</dbReference>
<gene>
    <name evidence="5" type="primary">arsR_3</name>
    <name evidence="5" type="ORF">Aph01nite_36400</name>
</gene>
<dbReference type="Gene3D" id="1.10.10.10">
    <property type="entry name" value="Winged helix-like DNA-binding domain superfamily/Winged helix DNA-binding domain"/>
    <property type="match status" value="1"/>
</dbReference>
<dbReference type="InterPro" id="IPR001845">
    <property type="entry name" value="HTH_ArsR_DNA-bd_dom"/>
</dbReference>
<dbReference type="SUPFAM" id="SSF46785">
    <property type="entry name" value="Winged helix' DNA-binding domain"/>
    <property type="match status" value="1"/>
</dbReference>
<dbReference type="CDD" id="cd00090">
    <property type="entry name" value="HTH_ARSR"/>
    <property type="match status" value="1"/>
</dbReference>
<organism evidence="5 6">
    <name type="scientific">Acrocarpospora phusangensis</name>
    <dbReference type="NCBI Taxonomy" id="1070424"/>
    <lineage>
        <taxon>Bacteria</taxon>
        <taxon>Bacillati</taxon>
        <taxon>Actinomycetota</taxon>
        <taxon>Actinomycetes</taxon>
        <taxon>Streptosporangiales</taxon>
        <taxon>Streptosporangiaceae</taxon>
        <taxon>Acrocarpospora</taxon>
    </lineage>
</organism>
<dbReference type="PROSITE" id="PS50987">
    <property type="entry name" value="HTH_ARSR_2"/>
    <property type="match status" value="1"/>
</dbReference>
<proteinExistence type="predicted"/>
<evidence type="ECO:0000256" key="2">
    <source>
        <dbReference type="ARBA" id="ARBA00023125"/>
    </source>
</evidence>
<protein>
    <submittedName>
        <fullName evidence="5">Transcriptional regulator</fullName>
    </submittedName>
</protein>
<evidence type="ECO:0000313" key="6">
    <source>
        <dbReference type="Proteomes" id="UP000640052"/>
    </source>
</evidence>
<evidence type="ECO:0000256" key="3">
    <source>
        <dbReference type="ARBA" id="ARBA00023163"/>
    </source>
</evidence>
<dbReference type="Pfam" id="PF01022">
    <property type="entry name" value="HTH_5"/>
    <property type="match status" value="1"/>
</dbReference>
<evidence type="ECO:0000259" key="4">
    <source>
        <dbReference type="PROSITE" id="PS50987"/>
    </source>
</evidence>
<dbReference type="RefSeq" id="WP_204042060.1">
    <property type="nucleotide sequence ID" value="NZ_BOOA01000027.1"/>
</dbReference>
<dbReference type="InterPro" id="IPR036390">
    <property type="entry name" value="WH_DNA-bd_sf"/>
</dbReference>
<dbReference type="EMBL" id="BOOA01000027">
    <property type="protein sequence ID" value="GIH25330.1"/>
    <property type="molecule type" value="Genomic_DNA"/>
</dbReference>
<evidence type="ECO:0000313" key="5">
    <source>
        <dbReference type="EMBL" id="GIH25330.1"/>
    </source>
</evidence>
<dbReference type="InterPro" id="IPR036388">
    <property type="entry name" value="WH-like_DNA-bd_sf"/>
</dbReference>
<evidence type="ECO:0000256" key="1">
    <source>
        <dbReference type="ARBA" id="ARBA00023015"/>
    </source>
</evidence>
<keyword evidence="2" id="KW-0238">DNA-binding</keyword>
<dbReference type="NCBIfam" id="NF033788">
    <property type="entry name" value="HTH_metalloreg"/>
    <property type="match status" value="1"/>
</dbReference>
<dbReference type="GO" id="GO:0003700">
    <property type="term" value="F:DNA-binding transcription factor activity"/>
    <property type="evidence" value="ECO:0007669"/>
    <property type="project" value="InterPro"/>
</dbReference>
<keyword evidence="3" id="KW-0804">Transcription</keyword>
<sequence length="111" mass="12171">MNENPEPLDRESAEEYASWFKALADATRIQIVSLLARRRKPMTVGEIVLASGVGQSTVSHHLKILSDVRFVLVERQGTSSLYRINEQCVSCFPTAADVVMGNPVPAAPVCE</sequence>
<dbReference type="GO" id="GO:0003677">
    <property type="term" value="F:DNA binding"/>
    <property type="evidence" value="ECO:0007669"/>
    <property type="project" value="UniProtKB-KW"/>
</dbReference>
<dbReference type="Proteomes" id="UP000640052">
    <property type="component" value="Unassembled WGS sequence"/>
</dbReference>
<name>A0A919QF18_9ACTN</name>
<dbReference type="InterPro" id="IPR011991">
    <property type="entry name" value="ArsR-like_HTH"/>
</dbReference>
<dbReference type="PANTHER" id="PTHR33154:SF33">
    <property type="entry name" value="TRANSCRIPTIONAL REPRESSOR SDPR"/>
    <property type="match status" value="1"/>
</dbReference>
<comment type="caution">
    <text evidence="5">The sequence shown here is derived from an EMBL/GenBank/DDBJ whole genome shotgun (WGS) entry which is preliminary data.</text>
</comment>
<feature type="domain" description="HTH arsR-type" evidence="4">
    <location>
        <begin position="8"/>
        <end position="104"/>
    </location>
</feature>
<accession>A0A919QF18</accession>
<dbReference type="SMART" id="SM00418">
    <property type="entry name" value="HTH_ARSR"/>
    <property type="match status" value="1"/>
</dbReference>
<keyword evidence="6" id="KW-1185">Reference proteome</keyword>
<dbReference type="InterPro" id="IPR051081">
    <property type="entry name" value="HTH_MetalResp_TranReg"/>
</dbReference>
<reference evidence="5" key="1">
    <citation type="submission" date="2021-01" db="EMBL/GenBank/DDBJ databases">
        <title>Whole genome shotgun sequence of Acrocarpospora phusangensis NBRC 108782.</title>
        <authorList>
            <person name="Komaki H."/>
            <person name="Tamura T."/>
        </authorList>
    </citation>
    <scope>NUCLEOTIDE SEQUENCE</scope>
    <source>
        <strain evidence="5">NBRC 108782</strain>
    </source>
</reference>